<dbReference type="PRINTS" id="PR01640">
    <property type="entry name" value="PROFILINPLNT"/>
</dbReference>
<dbReference type="InterPro" id="IPR005455">
    <property type="entry name" value="PFN_euk"/>
</dbReference>
<evidence type="ECO:0000256" key="5">
    <source>
        <dbReference type="ARBA" id="ARBA00023212"/>
    </source>
</evidence>
<dbReference type="GO" id="GO:0005856">
    <property type="term" value="C:cytoskeleton"/>
    <property type="evidence" value="ECO:0007669"/>
    <property type="project" value="UniProtKB-SubCell"/>
</dbReference>
<sequence length="92" mass="10034">MYARFSRIEGSPLGPSSGKVEFELDGPDSSSKTECNARRLKHDVCRSRGAGGIVIRKTVQILLIGIYDETISPGNSAQVVEKLGDYLEENGY</sequence>
<evidence type="ECO:0000256" key="3">
    <source>
        <dbReference type="ARBA" id="ARBA00022490"/>
    </source>
</evidence>
<dbReference type="STRING" id="4096.A0A1U7V8F3"/>
<organism evidence="7 8">
    <name type="scientific">Nicotiana sylvestris</name>
    <name type="common">Wood tobacco</name>
    <name type="synonym">South American tobacco</name>
    <dbReference type="NCBI Taxonomy" id="4096"/>
    <lineage>
        <taxon>Eukaryota</taxon>
        <taxon>Viridiplantae</taxon>
        <taxon>Streptophyta</taxon>
        <taxon>Embryophyta</taxon>
        <taxon>Tracheophyta</taxon>
        <taxon>Spermatophyta</taxon>
        <taxon>Magnoliopsida</taxon>
        <taxon>eudicotyledons</taxon>
        <taxon>Gunneridae</taxon>
        <taxon>Pentapetalae</taxon>
        <taxon>asterids</taxon>
        <taxon>lamiids</taxon>
        <taxon>Solanales</taxon>
        <taxon>Solanaceae</taxon>
        <taxon>Nicotianoideae</taxon>
        <taxon>Nicotianeae</taxon>
        <taxon>Nicotiana</taxon>
    </lineage>
</organism>
<gene>
    <name evidence="8" type="primary">LOC104213426</name>
</gene>
<dbReference type="AlphaFoldDB" id="A0A1U7V8F3"/>
<protein>
    <submittedName>
        <fullName evidence="8">Profilin-5-like</fullName>
    </submittedName>
</protein>
<dbReference type="SUPFAM" id="SSF55770">
    <property type="entry name" value="Profilin (actin-binding protein)"/>
    <property type="match status" value="1"/>
</dbReference>
<evidence type="ECO:0000256" key="4">
    <source>
        <dbReference type="ARBA" id="ARBA00023203"/>
    </source>
</evidence>
<evidence type="ECO:0000256" key="2">
    <source>
        <dbReference type="ARBA" id="ARBA00010058"/>
    </source>
</evidence>
<dbReference type="Pfam" id="PF00235">
    <property type="entry name" value="Profilin"/>
    <property type="match status" value="1"/>
</dbReference>
<reference evidence="7" key="1">
    <citation type="journal article" date="2013" name="Genome Biol.">
        <title>Reference genomes and transcriptomes of Nicotiana sylvestris and Nicotiana tomentosiformis.</title>
        <authorList>
            <person name="Sierro N."/>
            <person name="Battey J.N."/>
            <person name="Ouadi S."/>
            <person name="Bovet L."/>
            <person name="Goepfert S."/>
            <person name="Bakaher N."/>
            <person name="Peitsch M.C."/>
            <person name="Ivanov N.V."/>
        </authorList>
    </citation>
    <scope>NUCLEOTIDE SEQUENCE [LARGE SCALE GENOMIC DNA]</scope>
</reference>
<keyword evidence="7" id="KW-1185">Reference proteome</keyword>
<comment type="similarity">
    <text evidence="2">Belongs to the profilin family.</text>
</comment>
<evidence type="ECO:0000256" key="1">
    <source>
        <dbReference type="ARBA" id="ARBA00004245"/>
    </source>
</evidence>
<dbReference type="SMR" id="A0A1U7V8F3"/>
<evidence type="ECO:0000256" key="6">
    <source>
        <dbReference type="SAM" id="MobiDB-lite"/>
    </source>
</evidence>
<proteinExistence type="inferred from homology"/>
<accession>A0A1U7V8F3</accession>
<dbReference type="InterPro" id="IPR048278">
    <property type="entry name" value="PFN"/>
</dbReference>
<evidence type="ECO:0000313" key="7">
    <source>
        <dbReference type="Proteomes" id="UP000189701"/>
    </source>
</evidence>
<keyword evidence="4" id="KW-0009">Actin-binding</keyword>
<dbReference type="RefSeq" id="XP_009761226.1">
    <property type="nucleotide sequence ID" value="XM_009762924.1"/>
</dbReference>
<evidence type="ECO:0000313" key="8">
    <source>
        <dbReference type="RefSeq" id="XP_009761226.1"/>
    </source>
</evidence>
<feature type="region of interest" description="Disordered" evidence="6">
    <location>
        <begin position="1"/>
        <end position="34"/>
    </location>
</feature>
<dbReference type="Proteomes" id="UP000189701">
    <property type="component" value="Unplaced"/>
</dbReference>
<dbReference type="PRINTS" id="PR00392">
    <property type="entry name" value="PROFILIN"/>
</dbReference>
<reference evidence="8" key="2">
    <citation type="submission" date="2025-08" db="UniProtKB">
        <authorList>
            <consortium name="RefSeq"/>
        </authorList>
    </citation>
    <scope>IDENTIFICATION</scope>
    <source>
        <tissue evidence="8">Leaf</tissue>
    </source>
</reference>
<dbReference type="GO" id="GO:0003779">
    <property type="term" value="F:actin binding"/>
    <property type="evidence" value="ECO:0007669"/>
    <property type="project" value="UniProtKB-KW"/>
</dbReference>
<keyword evidence="3" id="KW-0963">Cytoplasm</keyword>
<dbReference type="Gene3D" id="3.30.450.30">
    <property type="entry name" value="Dynein light chain 2a, cytoplasmic"/>
    <property type="match status" value="1"/>
</dbReference>
<dbReference type="InterPro" id="IPR036140">
    <property type="entry name" value="PFN_sf"/>
</dbReference>
<name>A0A1U7V8F3_NICSY</name>
<keyword evidence="5" id="KW-0206">Cytoskeleton</keyword>
<comment type="subcellular location">
    <subcellularLocation>
        <location evidence="1">Cytoplasm</location>
        <location evidence="1">Cytoskeleton</location>
    </subcellularLocation>
</comment>